<gene>
    <name evidence="2" type="ORF">COV57_03115</name>
</gene>
<reference evidence="2 3" key="1">
    <citation type="submission" date="2017-09" db="EMBL/GenBank/DDBJ databases">
        <title>Depth-based differentiation of microbial function through sediment-hosted aquifers and enrichment of novel symbionts in the deep terrestrial subsurface.</title>
        <authorList>
            <person name="Probst A.J."/>
            <person name="Ladd B."/>
            <person name="Jarett J.K."/>
            <person name="Geller-Mcgrath D.E."/>
            <person name="Sieber C.M."/>
            <person name="Emerson J.B."/>
            <person name="Anantharaman K."/>
            <person name="Thomas B.C."/>
            <person name="Malmstrom R."/>
            <person name="Stieglmeier M."/>
            <person name="Klingl A."/>
            <person name="Woyke T."/>
            <person name="Ryan C.M."/>
            <person name="Banfield J.F."/>
        </authorList>
    </citation>
    <scope>NUCLEOTIDE SEQUENCE [LARGE SCALE GENOMIC DNA]</scope>
    <source>
        <strain evidence="2">CG11_big_fil_rev_8_21_14_0_20_35_14</strain>
    </source>
</reference>
<name>A0A2H0N9A0_9BACT</name>
<protein>
    <recommendedName>
        <fullName evidence="4">Single-stranded DNA-binding protein</fullName>
    </recommendedName>
</protein>
<organism evidence="2 3">
    <name type="scientific">Candidatus Liptonbacteria bacterium CG11_big_fil_rev_8_21_14_0_20_35_14</name>
    <dbReference type="NCBI Taxonomy" id="1974634"/>
    <lineage>
        <taxon>Bacteria</taxon>
        <taxon>Candidatus Liptoniibacteriota</taxon>
    </lineage>
</organism>
<evidence type="ECO:0000313" key="2">
    <source>
        <dbReference type="EMBL" id="PIR04686.1"/>
    </source>
</evidence>
<evidence type="ECO:0008006" key="4">
    <source>
        <dbReference type="Google" id="ProtNLM"/>
    </source>
</evidence>
<sequence>MKGNVNRGRIQGIVIMKPHMDDRGAVCFELKNIEQESGYSGTKINENIFAIKIFDNEQKRMALSSIDVGDRIVIQYKLGSRVYRNGDNTNYFTYLRVIGFDIKERRAEKVVENISPQPQTVLPRRVSKSEKKPSDSVKLNNELGDIPF</sequence>
<evidence type="ECO:0000313" key="3">
    <source>
        <dbReference type="Proteomes" id="UP000229893"/>
    </source>
</evidence>
<dbReference type="AlphaFoldDB" id="A0A2H0N9A0"/>
<comment type="caution">
    <text evidence="2">The sequence shown here is derived from an EMBL/GenBank/DDBJ whole genome shotgun (WGS) entry which is preliminary data.</text>
</comment>
<feature type="region of interest" description="Disordered" evidence="1">
    <location>
        <begin position="121"/>
        <end position="148"/>
    </location>
</feature>
<proteinExistence type="predicted"/>
<accession>A0A2H0N9A0</accession>
<dbReference type="Proteomes" id="UP000229893">
    <property type="component" value="Unassembled WGS sequence"/>
</dbReference>
<dbReference type="EMBL" id="PCWO01000045">
    <property type="protein sequence ID" value="PIR04686.1"/>
    <property type="molecule type" value="Genomic_DNA"/>
</dbReference>
<evidence type="ECO:0000256" key="1">
    <source>
        <dbReference type="SAM" id="MobiDB-lite"/>
    </source>
</evidence>